<dbReference type="GO" id="GO:0004519">
    <property type="term" value="F:endonuclease activity"/>
    <property type="evidence" value="ECO:0007669"/>
    <property type="project" value="UniProtKB-KW"/>
</dbReference>
<keyword evidence="1" id="KW-0255">Endonuclease</keyword>
<sequence length="156" mass="17805">MNEKFAQHVNALHPKFEELMASSPSHHQGLPPNMPPRGVYLFSDGSDHLYVGRSNALRKRYGMHTRPSADSNTAPFAFKLARKATGRTIVSYRPGDGTRKWLSQEPTFKAAFYEAKLRIQKMDFRFVQEDDPTRQALLEMYCAIALSAPFNDFDNH</sequence>
<keyword evidence="2" id="KW-1185">Reference proteome</keyword>
<evidence type="ECO:0000313" key="1">
    <source>
        <dbReference type="EMBL" id="MDQ0348390.1"/>
    </source>
</evidence>
<comment type="caution">
    <text evidence="1">The sequence shown here is derived from an EMBL/GenBank/DDBJ whole genome shotgun (WGS) entry which is preliminary data.</text>
</comment>
<dbReference type="RefSeq" id="WP_307061148.1">
    <property type="nucleotide sequence ID" value="NZ_JAUSUH010000005.1"/>
</dbReference>
<accession>A0ABU0DIY4</accession>
<reference evidence="1 2" key="1">
    <citation type="submission" date="2023-07" db="EMBL/GenBank/DDBJ databases">
        <title>Genomic Encyclopedia of Type Strains, Phase IV (KMG-IV): sequencing the most valuable type-strain genomes for metagenomic binning, comparative biology and taxonomic classification.</title>
        <authorList>
            <person name="Goeker M."/>
        </authorList>
    </citation>
    <scope>NUCLEOTIDE SEQUENCE [LARGE SCALE GENOMIC DNA]</scope>
    <source>
        <strain evidence="1 2">DSM 1277</strain>
    </source>
</reference>
<dbReference type="Gene3D" id="3.40.1440.10">
    <property type="entry name" value="GIY-YIG endonuclease"/>
    <property type="match status" value="1"/>
</dbReference>
<protein>
    <submittedName>
        <fullName evidence="1">GIY-YIG superfamily endonuclease</fullName>
    </submittedName>
</protein>
<dbReference type="Proteomes" id="UP001238467">
    <property type="component" value="Unassembled WGS sequence"/>
</dbReference>
<name>A0ABU0DIY4_9HYPH</name>
<gene>
    <name evidence="1" type="ORF">J2S76_002819</name>
</gene>
<organism evidence="1 2">
    <name type="scientific">Ancylobacter vacuolatus</name>
    <dbReference type="NCBI Taxonomy" id="223389"/>
    <lineage>
        <taxon>Bacteria</taxon>
        <taxon>Pseudomonadati</taxon>
        <taxon>Pseudomonadota</taxon>
        <taxon>Alphaproteobacteria</taxon>
        <taxon>Hyphomicrobiales</taxon>
        <taxon>Xanthobacteraceae</taxon>
        <taxon>Ancylobacter</taxon>
    </lineage>
</organism>
<proteinExistence type="predicted"/>
<dbReference type="EMBL" id="JAUSUH010000005">
    <property type="protein sequence ID" value="MDQ0348390.1"/>
    <property type="molecule type" value="Genomic_DNA"/>
</dbReference>
<keyword evidence="1" id="KW-0378">Hydrolase</keyword>
<evidence type="ECO:0000313" key="2">
    <source>
        <dbReference type="Proteomes" id="UP001238467"/>
    </source>
</evidence>
<dbReference type="InterPro" id="IPR035901">
    <property type="entry name" value="GIY-YIG_endonuc_sf"/>
</dbReference>
<keyword evidence="1" id="KW-0540">Nuclease</keyword>